<dbReference type="PANTHER" id="PTHR35525:SF3">
    <property type="entry name" value="BLL6575 PROTEIN"/>
    <property type="match status" value="1"/>
</dbReference>
<proteinExistence type="predicted"/>
<comment type="caution">
    <text evidence="2">The sequence shown here is derived from an EMBL/GenBank/DDBJ whole genome shotgun (WGS) entry which is preliminary data.</text>
</comment>
<accession>A0ABX0YTI0</accession>
<dbReference type="EMBL" id="JAATEL010000007">
    <property type="protein sequence ID" value="NJP14385.1"/>
    <property type="molecule type" value="Genomic_DNA"/>
</dbReference>
<dbReference type="PANTHER" id="PTHR35525">
    <property type="entry name" value="BLL6575 PROTEIN"/>
    <property type="match status" value="1"/>
</dbReference>
<dbReference type="Gene3D" id="1.10.3300.10">
    <property type="entry name" value="Jann2411-like domain"/>
    <property type="match status" value="1"/>
</dbReference>
<sequence>MRECEGTTCDMVYLDTSRGRRRRWCSAAVCGNRHHVAAHRARKAGQT</sequence>
<name>A0ABX0YTI0_STRTL</name>
<protein>
    <submittedName>
        <fullName evidence="2">CGNR zinc finger domain-containing protein</fullName>
    </submittedName>
</protein>
<feature type="domain" description="Zinc finger CGNR" evidence="1">
    <location>
        <begin position="2"/>
        <end position="43"/>
    </location>
</feature>
<dbReference type="Pfam" id="PF11706">
    <property type="entry name" value="zf-CGNR"/>
    <property type="match status" value="1"/>
</dbReference>
<gene>
    <name evidence="2" type="ORF">HCJ95_08770</name>
</gene>
<dbReference type="InterPro" id="IPR010852">
    <property type="entry name" value="ABATE"/>
</dbReference>
<evidence type="ECO:0000313" key="3">
    <source>
        <dbReference type="Proteomes" id="UP000635996"/>
    </source>
</evidence>
<keyword evidence="3" id="KW-1185">Reference proteome</keyword>
<dbReference type="SUPFAM" id="SSF160904">
    <property type="entry name" value="Jann2411-like"/>
    <property type="match status" value="1"/>
</dbReference>
<evidence type="ECO:0000313" key="2">
    <source>
        <dbReference type="EMBL" id="NJP14385.1"/>
    </source>
</evidence>
<evidence type="ECO:0000259" key="1">
    <source>
        <dbReference type="Pfam" id="PF11706"/>
    </source>
</evidence>
<reference evidence="2 3" key="1">
    <citation type="submission" date="2020-03" db="EMBL/GenBank/DDBJ databases">
        <title>WGS of actinomycetes isolated from Thailand.</title>
        <authorList>
            <person name="Thawai C."/>
        </authorList>
    </citation>
    <scope>NUCLEOTIDE SEQUENCE [LARGE SCALE GENOMIC DNA]</scope>
    <source>
        <strain evidence="2 3">NBRC 13905</strain>
    </source>
</reference>
<dbReference type="Proteomes" id="UP000635996">
    <property type="component" value="Unassembled WGS sequence"/>
</dbReference>
<organism evidence="2 3">
    <name type="scientific">Streptomyces thermoviolaceus subsp. thermoviolaceus</name>
    <dbReference type="NCBI Taxonomy" id="66860"/>
    <lineage>
        <taxon>Bacteria</taxon>
        <taxon>Bacillati</taxon>
        <taxon>Actinomycetota</taxon>
        <taxon>Actinomycetes</taxon>
        <taxon>Kitasatosporales</taxon>
        <taxon>Streptomycetaceae</taxon>
        <taxon>Streptomyces</taxon>
    </lineage>
</organism>
<dbReference type="InterPro" id="IPR023286">
    <property type="entry name" value="ABATE_dom_sf"/>
</dbReference>
<dbReference type="InterPro" id="IPR021005">
    <property type="entry name" value="Znf_CGNR"/>
</dbReference>